<accession>A0A7M4DK55</accession>
<reference evidence="3 4" key="1">
    <citation type="submission" date="2019-11" db="EMBL/GenBank/DDBJ databases">
        <authorList>
            <person name="Criscuolo A."/>
        </authorList>
    </citation>
    <scope>NUCLEOTIDE SEQUENCE [LARGE SCALE GENOMIC DNA]</scope>
    <source>
        <strain evidence="3">CIP111667</strain>
    </source>
</reference>
<dbReference type="Gene3D" id="3.10.180.10">
    <property type="entry name" value="2,3-Dihydroxybiphenyl 1,2-Dioxygenase, domain 1"/>
    <property type="match status" value="2"/>
</dbReference>
<dbReference type="PANTHER" id="PTHR33993:SF5">
    <property type="entry name" value="GLYOXALASE"/>
    <property type="match status" value="1"/>
</dbReference>
<dbReference type="InterPro" id="IPR004360">
    <property type="entry name" value="Glyas_Fos-R_dOase_dom"/>
</dbReference>
<sequence>MTSRHESGLTLMMGTGAAAAREPSTEAEMANTIDSIMLGTTDLDRLHTWYTTVLPPERADRAGAYWVLDYGGFYLFLDPRDDVHAAHPDPARLILNFDVADARAASRRIDAAGGHWVAPLEDRDGSLFATTQDPDGNYVQIIQTSPAERATMEAGGDTSLPAGLLPSASYSGFAAPDTVAAAAFYRDVLGLQVAEDDGMVTLRLGHRNVLIYPKPDHVPATYTILNLPSADIESTVRDLTARGVAFERYEQMEQDELGIHRGGGPLIAWFTDPAGNIISVIAE</sequence>
<dbReference type="InterPro" id="IPR037523">
    <property type="entry name" value="VOC_core"/>
</dbReference>
<dbReference type="PROSITE" id="PS51819">
    <property type="entry name" value="VOC"/>
    <property type="match status" value="2"/>
</dbReference>
<dbReference type="SUPFAM" id="SSF54593">
    <property type="entry name" value="Glyoxalase/Bleomycin resistance protein/Dihydroxybiphenyl dioxygenase"/>
    <property type="match status" value="2"/>
</dbReference>
<feature type="region of interest" description="Disordered" evidence="1">
    <location>
        <begin position="1"/>
        <end position="24"/>
    </location>
</feature>
<evidence type="ECO:0000259" key="2">
    <source>
        <dbReference type="PROSITE" id="PS51819"/>
    </source>
</evidence>
<evidence type="ECO:0000313" key="3">
    <source>
        <dbReference type="EMBL" id="VZO37446.1"/>
    </source>
</evidence>
<evidence type="ECO:0000256" key="1">
    <source>
        <dbReference type="SAM" id="MobiDB-lite"/>
    </source>
</evidence>
<dbReference type="InterPro" id="IPR052164">
    <property type="entry name" value="Anthracycline_SecMetBiosynth"/>
</dbReference>
<dbReference type="InterPro" id="IPR029068">
    <property type="entry name" value="Glyas_Bleomycin-R_OHBP_Dase"/>
</dbReference>
<name>A0A7M4DK55_9MICO</name>
<dbReference type="CDD" id="cd06587">
    <property type="entry name" value="VOC"/>
    <property type="match status" value="1"/>
</dbReference>
<protein>
    <submittedName>
        <fullName evidence="3">Glyoxalase-like domain protein</fullName>
    </submittedName>
</protein>
<keyword evidence="4" id="KW-1185">Reference proteome</keyword>
<comment type="caution">
    <text evidence="3">The sequence shown here is derived from an EMBL/GenBank/DDBJ whole genome shotgun (WGS) entry which is preliminary data.</text>
</comment>
<gene>
    <name evidence="3" type="ORF">HALOF300_02517</name>
</gene>
<dbReference type="Pfam" id="PF00903">
    <property type="entry name" value="Glyoxalase"/>
    <property type="match status" value="2"/>
</dbReference>
<dbReference type="EMBL" id="CACRYJ010000034">
    <property type="protein sequence ID" value="VZO37446.1"/>
    <property type="molecule type" value="Genomic_DNA"/>
</dbReference>
<dbReference type="AlphaFoldDB" id="A0A7M4DK55"/>
<dbReference type="Proteomes" id="UP000419743">
    <property type="component" value="Unassembled WGS sequence"/>
</dbReference>
<organism evidence="3 4">
    <name type="scientific">Occultella aeris</name>
    <dbReference type="NCBI Taxonomy" id="2761496"/>
    <lineage>
        <taxon>Bacteria</taxon>
        <taxon>Bacillati</taxon>
        <taxon>Actinomycetota</taxon>
        <taxon>Actinomycetes</taxon>
        <taxon>Micrococcales</taxon>
        <taxon>Ruaniaceae</taxon>
        <taxon>Occultella</taxon>
    </lineage>
</organism>
<dbReference type="PANTHER" id="PTHR33993">
    <property type="entry name" value="GLYOXALASE-RELATED"/>
    <property type="match status" value="1"/>
</dbReference>
<feature type="domain" description="VOC" evidence="2">
    <location>
        <begin position="32"/>
        <end position="144"/>
    </location>
</feature>
<evidence type="ECO:0000313" key="4">
    <source>
        <dbReference type="Proteomes" id="UP000419743"/>
    </source>
</evidence>
<proteinExistence type="predicted"/>
<feature type="domain" description="VOC" evidence="2">
    <location>
        <begin position="167"/>
        <end position="283"/>
    </location>
</feature>